<evidence type="ECO:0000313" key="2">
    <source>
        <dbReference type="EMBL" id="CAG8699494.1"/>
    </source>
</evidence>
<dbReference type="EMBL" id="CAJVQB010007226">
    <property type="protein sequence ID" value="CAG8699494.1"/>
    <property type="molecule type" value="Genomic_DNA"/>
</dbReference>
<feature type="region of interest" description="Disordered" evidence="1">
    <location>
        <begin position="32"/>
        <end position="63"/>
    </location>
</feature>
<dbReference type="Proteomes" id="UP000789901">
    <property type="component" value="Unassembled WGS sequence"/>
</dbReference>
<organism evidence="2 3">
    <name type="scientific">Gigaspora margarita</name>
    <dbReference type="NCBI Taxonomy" id="4874"/>
    <lineage>
        <taxon>Eukaryota</taxon>
        <taxon>Fungi</taxon>
        <taxon>Fungi incertae sedis</taxon>
        <taxon>Mucoromycota</taxon>
        <taxon>Glomeromycotina</taxon>
        <taxon>Glomeromycetes</taxon>
        <taxon>Diversisporales</taxon>
        <taxon>Gigasporaceae</taxon>
        <taxon>Gigaspora</taxon>
    </lineage>
</organism>
<sequence length="63" mass="6761">MLINGPESAQNGLTPNETQLPIKGNLILADEKQNVSSPAETSHFTAFSDNEQGESSTIQSKMN</sequence>
<keyword evidence="3" id="KW-1185">Reference proteome</keyword>
<evidence type="ECO:0000256" key="1">
    <source>
        <dbReference type="SAM" id="MobiDB-lite"/>
    </source>
</evidence>
<name>A0ABN7UXY5_GIGMA</name>
<protein>
    <submittedName>
        <fullName evidence="2">5817_t:CDS:1</fullName>
    </submittedName>
</protein>
<accession>A0ABN7UXY5</accession>
<evidence type="ECO:0000313" key="3">
    <source>
        <dbReference type="Proteomes" id="UP000789901"/>
    </source>
</evidence>
<feature type="compositionally biased region" description="Polar residues" evidence="1">
    <location>
        <begin position="34"/>
        <end position="63"/>
    </location>
</feature>
<proteinExistence type="predicted"/>
<gene>
    <name evidence="2" type="ORF">GMARGA_LOCUS12029</name>
</gene>
<reference evidence="2 3" key="1">
    <citation type="submission" date="2021-06" db="EMBL/GenBank/DDBJ databases">
        <authorList>
            <person name="Kallberg Y."/>
            <person name="Tangrot J."/>
            <person name="Rosling A."/>
        </authorList>
    </citation>
    <scope>NUCLEOTIDE SEQUENCE [LARGE SCALE GENOMIC DNA]</scope>
    <source>
        <strain evidence="2 3">120-4 pot B 10/14</strain>
    </source>
</reference>
<comment type="caution">
    <text evidence="2">The sequence shown here is derived from an EMBL/GenBank/DDBJ whole genome shotgun (WGS) entry which is preliminary data.</text>
</comment>